<accession>A0AAD6D9X3</accession>
<dbReference type="EMBL" id="JAQJAC010000010">
    <property type="protein sequence ID" value="KAJ5568931.1"/>
    <property type="molecule type" value="Genomic_DNA"/>
</dbReference>
<evidence type="ECO:0000313" key="2">
    <source>
        <dbReference type="Proteomes" id="UP001216150"/>
    </source>
</evidence>
<organism evidence="1 2">
    <name type="scientific">Penicillium hetheringtonii</name>
    <dbReference type="NCBI Taxonomy" id="911720"/>
    <lineage>
        <taxon>Eukaryota</taxon>
        <taxon>Fungi</taxon>
        <taxon>Dikarya</taxon>
        <taxon>Ascomycota</taxon>
        <taxon>Pezizomycotina</taxon>
        <taxon>Eurotiomycetes</taxon>
        <taxon>Eurotiomycetidae</taxon>
        <taxon>Eurotiales</taxon>
        <taxon>Aspergillaceae</taxon>
        <taxon>Penicillium</taxon>
    </lineage>
</organism>
<evidence type="ECO:0000313" key="1">
    <source>
        <dbReference type="EMBL" id="KAJ5568931.1"/>
    </source>
</evidence>
<gene>
    <name evidence="1" type="ORF">N7450_011417</name>
</gene>
<proteinExistence type="predicted"/>
<name>A0AAD6D9X3_9EURO</name>
<protein>
    <submittedName>
        <fullName evidence="1">Uncharacterized protein</fullName>
    </submittedName>
</protein>
<dbReference type="Proteomes" id="UP001216150">
    <property type="component" value="Unassembled WGS sequence"/>
</dbReference>
<dbReference type="AlphaFoldDB" id="A0AAD6D9X3"/>
<keyword evidence="2" id="KW-1185">Reference proteome</keyword>
<reference evidence="1 2" key="1">
    <citation type="journal article" date="2023" name="IMA Fungus">
        <title>Comparative genomic study of the Penicillium genus elucidates a diverse pangenome and 15 lateral gene transfer events.</title>
        <authorList>
            <person name="Petersen C."/>
            <person name="Sorensen T."/>
            <person name="Nielsen M.R."/>
            <person name="Sondergaard T.E."/>
            <person name="Sorensen J.L."/>
            <person name="Fitzpatrick D.A."/>
            <person name="Frisvad J.C."/>
            <person name="Nielsen K.L."/>
        </authorList>
    </citation>
    <scope>NUCLEOTIDE SEQUENCE [LARGE SCALE GENOMIC DNA]</scope>
    <source>
        <strain evidence="1 2">IBT 29057</strain>
    </source>
</reference>
<comment type="caution">
    <text evidence="1">The sequence shown here is derived from an EMBL/GenBank/DDBJ whole genome shotgun (WGS) entry which is preliminary data.</text>
</comment>
<sequence length="149" mass="16036">MSSNELEDIITGWCMSHIIQATAFYTNIKVSSVEKTTSPSLRIAYDDVARYIAAAGSTPVNGLTKEIIKKKLLSRIGYAPISLVEKLAGDRQENPDQECIMAIVKLLTTGHLPTPAQCPSIFGIFVTDGGCDLTNNLLGSSQMKQNSSG</sequence>